<keyword evidence="8 11" id="KW-0067">ATP-binding</keyword>
<dbReference type="EC" id="6.3.2.6" evidence="3 11"/>
<dbReference type="PANTHER" id="PTHR43700">
    <property type="entry name" value="PHOSPHORIBOSYLAMINOIMIDAZOLE-SUCCINOCARBOXAMIDE SYNTHASE"/>
    <property type="match status" value="1"/>
</dbReference>
<evidence type="ECO:0000256" key="11">
    <source>
        <dbReference type="HAMAP-Rule" id="MF_00137"/>
    </source>
</evidence>
<keyword evidence="5 11" id="KW-0436">Ligase</keyword>
<dbReference type="InterPro" id="IPR018236">
    <property type="entry name" value="SAICAR_synthetase_CS"/>
</dbReference>
<dbReference type="Gene3D" id="3.30.470.20">
    <property type="entry name" value="ATP-grasp fold, B domain"/>
    <property type="match status" value="1"/>
</dbReference>
<dbReference type="SUPFAM" id="SSF56104">
    <property type="entry name" value="SAICAR synthase-like"/>
    <property type="match status" value="1"/>
</dbReference>
<proteinExistence type="inferred from homology"/>
<dbReference type="GO" id="GO:0005524">
    <property type="term" value="F:ATP binding"/>
    <property type="evidence" value="ECO:0007669"/>
    <property type="project" value="UniProtKB-KW"/>
</dbReference>
<dbReference type="UniPathway" id="UPA00074">
    <property type="reaction ID" value="UER00131"/>
</dbReference>
<comment type="catalytic activity">
    <reaction evidence="10 11">
        <text>5-amino-1-(5-phospho-D-ribosyl)imidazole-4-carboxylate + L-aspartate + ATP = (2S)-2-[5-amino-1-(5-phospho-beta-D-ribosyl)imidazole-4-carboxamido]succinate + ADP + phosphate + 2 H(+)</text>
        <dbReference type="Rhea" id="RHEA:22628"/>
        <dbReference type="ChEBI" id="CHEBI:15378"/>
        <dbReference type="ChEBI" id="CHEBI:29991"/>
        <dbReference type="ChEBI" id="CHEBI:30616"/>
        <dbReference type="ChEBI" id="CHEBI:43474"/>
        <dbReference type="ChEBI" id="CHEBI:58443"/>
        <dbReference type="ChEBI" id="CHEBI:77657"/>
        <dbReference type="ChEBI" id="CHEBI:456216"/>
        <dbReference type="EC" id="6.3.2.6"/>
    </reaction>
</comment>
<dbReference type="AlphaFoldDB" id="A0A3R6DKN1"/>
<evidence type="ECO:0000256" key="9">
    <source>
        <dbReference type="ARBA" id="ARBA00030409"/>
    </source>
</evidence>
<comment type="pathway">
    <text evidence="1 11">Purine metabolism; IMP biosynthesis via de novo pathway; 5-amino-1-(5-phospho-D-ribosyl)imidazole-4-carboxamide from 5-amino-1-(5-phospho-D-ribosyl)imidazole-4-carboxylate: step 1/2.</text>
</comment>
<dbReference type="FunFam" id="3.30.470.20:FF:000015">
    <property type="entry name" value="Phosphoribosylaminoimidazole-succinocarboxamide synthase"/>
    <property type="match status" value="1"/>
</dbReference>
<comment type="caution">
    <text evidence="13">The sequence shown here is derived from an EMBL/GenBank/DDBJ whole genome shotgun (WGS) entry which is preliminary data.</text>
</comment>
<reference evidence="13 14" key="1">
    <citation type="submission" date="2018-08" db="EMBL/GenBank/DDBJ databases">
        <title>A genome reference for cultivated species of the human gut microbiota.</title>
        <authorList>
            <person name="Zou Y."/>
            <person name="Xue W."/>
            <person name="Luo G."/>
        </authorList>
    </citation>
    <scope>NUCLEOTIDE SEQUENCE [LARGE SCALE GENOMIC DNA]</scope>
    <source>
        <strain evidence="13 14">AM22-21LB</strain>
    </source>
</reference>
<gene>
    <name evidence="11" type="primary">purC</name>
    <name evidence="13" type="ORF">DW264_17800</name>
</gene>
<feature type="domain" description="SAICAR synthetase/ADE2 N-terminal" evidence="12">
    <location>
        <begin position="21"/>
        <end position="271"/>
    </location>
</feature>
<evidence type="ECO:0000313" key="14">
    <source>
        <dbReference type="Proteomes" id="UP000284051"/>
    </source>
</evidence>
<keyword evidence="7 11" id="KW-0658">Purine biosynthesis</keyword>
<evidence type="ECO:0000256" key="1">
    <source>
        <dbReference type="ARBA" id="ARBA00004672"/>
    </source>
</evidence>
<comment type="similarity">
    <text evidence="2 11">Belongs to the SAICAR synthetase family.</text>
</comment>
<evidence type="ECO:0000256" key="8">
    <source>
        <dbReference type="ARBA" id="ARBA00022840"/>
    </source>
</evidence>
<organism evidence="13 14">
    <name type="scientific">Roseburia intestinalis</name>
    <dbReference type="NCBI Taxonomy" id="166486"/>
    <lineage>
        <taxon>Bacteria</taxon>
        <taxon>Bacillati</taxon>
        <taxon>Bacillota</taxon>
        <taxon>Clostridia</taxon>
        <taxon>Lachnospirales</taxon>
        <taxon>Lachnospiraceae</taxon>
        <taxon>Roseburia</taxon>
    </lineage>
</organism>
<dbReference type="Proteomes" id="UP000284051">
    <property type="component" value="Unassembled WGS sequence"/>
</dbReference>
<dbReference type="GO" id="GO:0004639">
    <property type="term" value="F:phosphoribosylaminoimidazolesuccinocarboxamide synthase activity"/>
    <property type="evidence" value="ECO:0007669"/>
    <property type="project" value="UniProtKB-UniRule"/>
</dbReference>
<dbReference type="NCBIfam" id="NF010568">
    <property type="entry name" value="PRK13961.1"/>
    <property type="match status" value="1"/>
</dbReference>
<evidence type="ECO:0000256" key="6">
    <source>
        <dbReference type="ARBA" id="ARBA00022741"/>
    </source>
</evidence>
<dbReference type="Pfam" id="PF01259">
    <property type="entry name" value="SAICAR_synt"/>
    <property type="match status" value="1"/>
</dbReference>
<name>A0A3R6DKN1_9FIRM</name>
<dbReference type="GO" id="GO:0006189">
    <property type="term" value="P:'de novo' IMP biosynthetic process"/>
    <property type="evidence" value="ECO:0007669"/>
    <property type="project" value="UniProtKB-UniRule"/>
</dbReference>
<evidence type="ECO:0000256" key="2">
    <source>
        <dbReference type="ARBA" id="ARBA00010190"/>
    </source>
</evidence>
<evidence type="ECO:0000259" key="12">
    <source>
        <dbReference type="Pfam" id="PF01259"/>
    </source>
</evidence>
<dbReference type="InterPro" id="IPR001636">
    <property type="entry name" value="SAICAR_synth"/>
</dbReference>
<evidence type="ECO:0000256" key="5">
    <source>
        <dbReference type="ARBA" id="ARBA00022598"/>
    </source>
</evidence>
<accession>A0A3R6DKN1</accession>
<sequence>MVLITPEKRTKRMSSKVFQPIKEGKVREVYDNGDSLIIVATDRISAFDHILKNKVTKKGAILTQMSKFWFDLTKDIVPNHMISVDVKDMPEFFQEERFDGNSMMCKKLEMLPIECIVRGYITGSGWESYKENGTVCGIKLPEGLKESDKLPEPIFTPSTKAEIGLHDENISFERCREILEKEYPGKGASYAEQIKDYTIALYKKCAEYALTKGIIIADTKFEFGLDENGNVVLGDEMLTPDSSRFWPLEGYKPGQGQPSFDKQFVRDWLKANPDSDYLLPDDVIEKTVNKYKEAYELLTGKKFA</sequence>
<dbReference type="NCBIfam" id="TIGR00081">
    <property type="entry name" value="purC"/>
    <property type="match status" value="1"/>
</dbReference>
<dbReference type="EMBL" id="QRID01000029">
    <property type="protein sequence ID" value="RHG24635.1"/>
    <property type="molecule type" value="Genomic_DNA"/>
</dbReference>
<evidence type="ECO:0000256" key="4">
    <source>
        <dbReference type="ARBA" id="ARBA00016460"/>
    </source>
</evidence>
<dbReference type="GO" id="GO:0005737">
    <property type="term" value="C:cytoplasm"/>
    <property type="evidence" value="ECO:0007669"/>
    <property type="project" value="TreeGrafter"/>
</dbReference>
<dbReference type="RefSeq" id="WP_118772953.1">
    <property type="nucleotide sequence ID" value="NZ_QRID01000029.1"/>
</dbReference>
<dbReference type="PROSITE" id="PS01057">
    <property type="entry name" value="SAICAR_SYNTHETASE_1"/>
    <property type="match status" value="1"/>
</dbReference>
<protein>
    <recommendedName>
        <fullName evidence="4 11">Phosphoribosylaminoimidazole-succinocarboxamide synthase</fullName>
        <ecNumber evidence="3 11">6.3.2.6</ecNumber>
    </recommendedName>
    <alternativeName>
        <fullName evidence="9 11">SAICAR synthetase</fullName>
    </alternativeName>
</protein>
<dbReference type="PANTHER" id="PTHR43700:SF1">
    <property type="entry name" value="PHOSPHORIBOSYLAMINOIMIDAZOLE-SUCCINOCARBOXAMIDE SYNTHASE"/>
    <property type="match status" value="1"/>
</dbReference>
<evidence type="ECO:0000256" key="7">
    <source>
        <dbReference type="ARBA" id="ARBA00022755"/>
    </source>
</evidence>
<evidence type="ECO:0000256" key="10">
    <source>
        <dbReference type="ARBA" id="ARBA00048475"/>
    </source>
</evidence>
<evidence type="ECO:0000256" key="3">
    <source>
        <dbReference type="ARBA" id="ARBA00012217"/>
    </source>
</evidence>
<dbReference type="Gene3D" id="3.30.200.20">
    <property type="entry name" value="Phosphorylase Kinase, domain 1"/>
    <property type="match status" value="1"/>
</dbReference>
<dbReference type="PROSITE" id="PS01058">
    <property type="entry name" value="SAICAR_SYNTHETASE_2"/>
    <property type="match status" value="1"/>
</dbReference>
<keyword evidence="6 11" id="KW-0547">Nucleotide-binding</keyword>
<dbReference type="HAMAP" id="MF_00137">
    <property type="entry name" value="SAICAR_synth"/>
    <property type="match status" value="1"/>
</dbReference>
<evidence type="ECO:0000313" key="13">
    <source>
        <dbReference type="EMBL" id="RHG24635.1"/>
    </source>
</evidence>
<dbReference type="CDD" id="cd01414">
    <property type="entry name" value="SAICAR_synt_Sc"/>
    <property type="match status" value="1"/>
</dbReference>
<dbReference type="InterPro" id="IPR028923">
    <property type="entry name" value="SAICAR_synt/ADE2_N"/>
</dbReference>